<protein>
    <recommendedName>
        <fullName evidence="2">DUF1353 domain-containing protein</fullName>
    </recommendedName>
</protein>
<dbReference type="Pfam" id="PF07087">
    <property type="entry name" value="DUF1353"/>
    <property type="match status" value="1"/>
</dbReference>
<dbReference type="InterPro" id="IPR010767">
    <property type="entry name" value="Phage_CGC-2007_Cje0229"/>
</dbReference>
<evidence type="ECO:0000313" key="1">
    <source>
        <dbReference type="EMBL" id="KKN52665.1"/>
    </source>
</evidence>
<reference evidence="1" key="1">
    <citation type="journal article" date="2015" name="Nature">
        <title>Complex archaea that bridge the gap between prokaryotes and eukaryotes.</title>
        <authorList>
            <person name="Spang A."/>
            <person name="Saw J.H."/>
            <person name="Jorgensen S.L."/>
            <person name="Zaremba-Niedzwiedzka K."/>
            <person name="Martijn J."/>
            <person name="Lind A.E."/>
            <person name="van Eijk R."/>
            <person name="Schleper C."/>
            <person name="Guy L."/>
            <person name="Ettema T.J."/>
        </authorList>
    </citation>
    <scope>NUCLEOTIDE SEQUENCE</scope>
</reference>
<proteinExistence type="predicted"/>
<sequence>MKFSNLHYPLPLRTLYLGKEKHLLLSNFMIRWDGGKITARQGFIWDGASIPHRLRGIVSKAGDIQWAACIHDWLYLNRVLDDNTIIYRAFADRILLEGMKEVPVEVENGDTTVRVPWYRRGIVYSGVRIGGWLVWNRRNFD</sequence>
<name>A0A0F9R7Y9_9ZZZZ</name>
<comment type="caution">
    <text evidence="1">The sequence shown here is derived from an EMBL/GenBank/DDBJ whole genome shotgun (WGS) entry which is preliminary data.</text>
</comment>
<dbReference type="EMBL" id="LAZR01001010">
    <property type="protein sequence ID" value="KKN52665.1"/>
    <property type="molecule type" value="Genomic_DNA"/>
</dbReference>
<dbReference type="AlphaFoldDB" id="A0A0F9R7Y9"/>
<gene>
    <name evidence="1" type="ORF">LCGC14_0610590</name>
</gene>
<accession>A0A0F9R7Y9</accession>
<evidence type="ECO:0008006" key="2">
    <source>
        <dbReference type="Google" id="ProtNLM"/>
    </source>
</evidence>
<organism evidence="1">
    <name type="scientific">marine sediment metagenome</name>
    <dbReference type="NCBI Taxonomy" id="412755"/>
    <lineage>
        <taxon>unclassified sequences</taxon>
        <taxon>metagenomes</taxon>
        <taxon>ecological metagenomes</taxon>
    </lineage>
</organism>